<organism evidence="1 2">
    <name type="scientific">Salmonella enterica I</name>
    <dbReference type="NCBI Taxonomy" id="59201"/>
    <lineage>
        <taxon>Bacteria</taxon>
        <taxon>Pseudomonadati</taxon>
        <taxon>Pseudomonadota</taxon>
        <taxon>Gammaproteobacteria</taxon>
        <taxon>Enterobacterales</taxon>
        <taxon>Enterobacteriaceae</taxon>
        <taxon>Salmonella</taxon>
    </lineage>
</organism>
<gene>
    <name evidence="1" type="ORF">NCTC8272_02646</name>
</gene>
<evidence type="ECO:0000313" key="2">
    <source>
        <dbReference type="Proteomes" id="UP000277214"/>
    </source>
</evidence>
<name>A0A447PIZ8_SALET</name>
<dbReference type="EMBL" id="LR134149">
    <property type="protein sequence ID" value="VEA38030.1"/>
    <property type="molecule type" value="Genomic_DNA"/>
</dbReference>
<protein>
    <submittedName>
        <fullName evidence="1">Uncharacterized protein</fullName>
    </submittedName>
</protein>
<dbReference type="AlphaFoldDB" id="A0A447PIZ8"/>
<reference evidence="1 2" key="1">
    <citation type="submission" date="2018-12" db="EMBL/GenBank/DDBJ databases">
        <authorList>
            <consortium name="Pathogen Informatics"/>
        </authorList>
    </citation>
    <scope>NUCLEOTIDE SEQUENCE [LARGE SCALE GENOMIC DNA]</scope>
    <source>
        <strain evidence="1 2">NCTC8272</strain>
    </source>
</reference>
<sequence>MVGNVTQFSRANKGKIGRVEEEDAPAAFGIFLGDFNEFTVFERLVFERFDLVLIKDIYTSSVFSLRSKLTKFC</sequence>
<proteinExistence type="predicted"/>
<accession>A0A447PIZ8</accession>
<dbReference type="Proteomes" id="UP000277214">
    <property type="component" value="Chromosome 1"/>
</dbReference>
<evidence type="ECO:0000313" key="1">
    <source>
        <dbReference type="EMBL" id="VEA38030.1"/>
    </source>
</evidence>